<dbReference type="InterPro" id="IPR053228">
    <property type="entry name" value="Stereospecific_Lipase"/>
</dbReference>
<organism evidence="2 3">
    <name type="scientific">Nocardioides humilatus</name>
    <dbReference type="NCBI Taxonomy" id="2607660"/>
    <lineage>
        <taxon>Bacteria</taxon>
        <taxon>Bacillati</taxon>
        <taxon>Actinomycetota</taxon>
        <taxon>Actinomycetes</taxon>
        <taxon>Propionibacteriales</taxon>
        <taxon>Nocardioidaceae</taxon>
        <taxon>Nocardioides</taxon>
    </lineage>
</organism>
<keyword evidence="3" id="KW-1185">Reference proteome</keyword>
<dbReference type="EMBL" id="VUJV01000003">
    <property type="protein sequence ID" value="KAA1419286.1"/>
    <property type="molecule type" value="Genomic_DNA"/>
</dbReference>
<name>A0A5B1LFT0_9ACTN</name>
<dbReference type="Proteomes" id="UP000325003">
    <property type="component" value="Unassembled WGS sequence"/>
</dbReference>
<gene>
    <name evidence="2" type="ORF">F0U44_12635</name>
</gene>
<proteinExistence type="predicted"/>
<feature type="chain" id="PRO_5039179949" evidence="1">
    <location>
        <begin position="25"/>
        <end position="345"/>
    </location>
</feature>
<keyword evidence="1" id="KW-0732">Signal</keyword>
<dbReference type="InterPro" id="IPR029058">
    <property type="entry name" value="AB_hydrolase_fold"/>
</dbReference>
<dbReference type="Gene3D" id="3.40.50.1820">
    <property type="entry name" value="alpha/beta hydrolase"/>
    <property type="match status" value="1"/>
</dbReference>
<comment type="caution">
    <text evidence="2">The sequence shown here is derived from an EMBL/GenBank/DDBJ whole genome shotgun (WGS) entry which is preliminary data.</text>
</comment>
<sequence length="345" mass="36201">MRWAARVLATAAVALATLSGFDQAQATSDPGYAPVDRPGPALRASAADLRAAVTCRGDFDSDKEPVLLVPGTAFTYESQFAWSWAPALTRAGIPWCAVTPPYNTLGDLTVAGEYDAYAIRHTFRKAGGRKIAIVGHSQGGMRPRWALRFFPDTRKMVADYVGVAPDMQGVTLYAPALAPALGGATCGVTGCPQGVWQQLAGSDFIAAINSRQETFRGIDYSVIYSRTDGLVAPATTRLTAVAGAGYERTAIQETCPGRIADHLTNGTVDAATWALIMDAITHRGPVDPSRVSPSVCGRLFLPGLNQAQALAGALKAPIQIATAVATTPRATEEAALPCYVFAAGC</sequence>
<accession>A0A5B1LFT0</accession>
<reference evidence="2 3" key="2">
    <citation type="submission" date="2019-09" db="EMBL/GenBank/DDBJ databases">
        <authorList>
            <person name="Jin C."/>
        </authorList>
    </citation>
    <scope>NUCLEOTIDE SEQUENCE [LARGE SCALE GENOMIC DNA]</scope>
    <source>
        <strain evidence="2 3">BN130099</strain>
    </source>
</reference>
<evidence type="ECO:0000313" key="2">
    <source>
        <dbReference type="EMBL" id="KAA1419286.1"/>
    </source>
</evidence>
<dbReference type="AlphaFoldDB" id="A0A5B1LFT0"/>
<protein>
    <submittedName>
        <fullName evidence="2">Lipase</fullName>
    </submittedName>
</protein>
<dbReference type="PANTHER" id="PTHR37574">
    <property type="entry name" value="LIPASE B"/>
    <property type="match status" value="1"/>
</dbReference>
<dbReference type="RefSeq" id="WP_149728620.1">
    <property type="nucleotide sequence ID" value="NZ_VUJV01000003.1"/>
</dbReference>
<evidence type="ECO:0000256" key="1">
    <source>
        <dbReference type="SAM" id="SignalP"/>
    </source>
</evidence>
<evidence type="ECO:0000313" key="3">
    <source>
        <dbReference type="Proteomes" id="UP000325003"/>
    </source>
</evidence>
<feature type="signal peptide" evidence="1">
    <location>
        <begin position="1"/>
        <end position="24"/>
    </location>
</feature>
<dbReference type="PANTHER" id="PTHR37574:SF1">
    <property type="entry name" value="LIPASE B"/>
    <property type="match status" value="1"/>
</dbReference>
<reference evidence="2 3" key="1">
    <citation type="submission" date="2019-09" db="EMBL/GenBank/DDBJ databases">
        <title>Nocardioides panacisoli sp. nov., isolated from the soil of a ginseng field.</title>
        <authorList>
            <person name="Cho C."/>
        </authorList>
    </citation>
    <scope>NUCLEOTIDE SEQUENCE [LARGE SCALE GENOMIC DNA]</scope>
    <source>
        <strain evidence="2 3">BN130099</strain>
    </source>
</reference>
<dbReference type="SUPFAM" id="SSF53474">
    <property type="entry name" value="alpha/beta-Hydrolases"/>
    <property type="match status" value="1"/>
</dbReference>